<name>A0AA35V973_9HYPO</name>
<reference evidence="2" key="1">
    <citation type="submission" date="2023-01" db="EMBL/GenBank/DDBJ databases">
        <authorList>
            <person name="Piombo E."/>
        </authorList>
    </citation>
    <scope>NUCLEOTIDE SEQUENCE</scope>
</reference>
<evidence type="ECO:0000313" key="2">
    <source>
        <dbReference type="EMBL" id="CAI6098575.1"/>
    </source>
</evidence>
<keyword evidence="1" id="KW-0472">Membrane</keyword>
<feature type="transmembrane region" description="Helical" evidence="1">
    <location>
        <begin position="59"/>
        <end position="84"/>
    </location>
</feature>
<evidence type="ECO:0000313" key="3">
    <source>
        <dbReference type="Proteomes" id="UP001160390"/>
    </source>
</evidence>
<sequence>MQRILISTSLSGILEGLPGLSDWTKSSLQAVSPESRTTTEILASVTITSQPLSFTWKTFGITAASLLLTLPLSLAMGAILRGVVGGVTVSAEYWCALILMIAPFFIYLTVFGNQLSFAAWVGMFIRACKKQKRRKIWAALIIVSAMSYAVSPPIGGLGIMYIPWALILLALLVFGLSAILRQRRLMGRQPISEELESGV</sequence>
<protein>
    <submittedName>
        <fullName evidence="2">Uncharacterized protein</fullName>
    </submittedName>
</protein>
<feature type="transmembrane region" description="Helical" evidence="1">
    <location>
        <begin position="96"/>
        <end position="124"/>
    </location>
</feature>
<organism evidence="2 3">
    <name type="scientific">Clonostachys chloroleuca</name>
    <dbReference type="NCBI Taxonomy" id="1926264"/>
    <lineage>
        <taxon>Eukaryota</taxon>
        <taxon>Fungi</taxon>
        <taxon>Dikarya</taxon>
        <taxon>Ascomycota</taxon>
        <taxon>Pezizomycotina</taxon>
        <taxon>Sordariomycetes</taxon>
        <taxon>Hypocreomycetidae</taxon>
        <taxon>Hypocreales</taxon>
        <taxon>Bionectriaceae</taxon>
        <taxon>Clonostachys</taxon>
    </lineage>
</organism>
<feature type="transmembrane region" description="Helical" evidence="1">
    <location>
        <begin position="136"/>
        <end position="155"/>
    </location>
</feature>
<evidence type="ECO:0000256" key="1">
    <source>
        <dbReference type="SAM" id="Phobius"/>
    </source>
</evidence>
<gene>
    <name evidence="2" type="ORF">CCHLO57077_00002556</name>
</gene>
<feature type="transmembrane region" description="Helical" evidence="1">
    <location>
        <begin position="161"/>
        <end position="180"/>
    </location>
</feature>
<keyword evidence="3" id="KW-1185">Reference proteome</keyword>
<dbReference type="Proteomes" id="UP001160390">
    <property type="component" value="Unassembled WGS sequence"/>
</dbReference>
<dbReference type="AlphaFoldDB" id="A0AA35V973"/>
<proteinExistence type="predicted"/>
<keyword evidence="1" id="KW-1133">Transmembrane helix</keyword>
<accession>A0AA35V973</accession>
<comment type="caution">
    <text evidence="2">The sequence shown here is derived from an EMBL/GenBank/DDBJ whole genome shotgun (WGS) entry which is preliminary data.</text>
</comment>
<keyword evidence="1" id="KW-0812">Transmembrane</keyword>
<dbReference type="EMBL" id="CABFNP030001299">
    <property type="protein sequence ID" value="CAI6098575.1"/>
    <property type="molecule type" value="Genomic_DNA"/>
</dbReference>